<keyword evidence="1" id="KW-0732">Signal</keyword>
<evidence type="ECO:0000256" key="1">
    <source>
        <dbReference type="SAM" id="SignalP"/>
    </source>
</evidence>
<evidence type="ECO:0000313" key="3">
    <source>
        <dbReference type="Proteomes" id="UP000597338"/>
    </source>
</evidence>
<accession>A0ABQ1ME42</accession>
<protein>
    <recommendedName>
        <fullName evidence="4">Lipocalin-like domain-containing protein</fullName>
    </recommendedName>
</protein>
<proteinExistence type="predicted"/>
<name>A0ABQ1ME42_9SPHI</name>
<dbReference type="PROSITE" id="PS51257">
    <property type="entry name" value="PROKAR_LIPOPROTEIN"/>
    <property type="match status" value="1"/>
</dbReference>
<evidence type="ECO:0008006" key="4">
    <source>
        <dbReference type="Google" id="ProtNLM"/>
    </source>
</evidence>
<comment type="caution">
    <text evidence="2">The sequence shown here is derived from an EMBL/GenBank/DDBJ whole genome shotgun (WGS) entry which is preliminary data.</text>
</comment>
<dbReference type="RefSeq" id="WP_188752474.1">
    <property type="nucleotide sequence ID" value="NZ_BMIK01000012.1"/>
</dbReference>
<dbReference type="EMBL" id="BMIK01000012">
    <property type="protein sequence ID" value="GGC37625.1"/>
    <property type="molecule type" value="Genomic_DNA"/>
</dbReference>
<sequence>MKSIFTFKRVGTSLLFLCSLVFFGSCSKKEAPETDYAAIKKVWLTGSWKQQDITLGVSTSVNLPDGTKLPLIAGSSMISDPTINALLSALLGENRFLATVNNSFTFGADGTYSIDGATDLIMPQAEKAGKWELEVYGAVIALYSSADVRAPYWVNSMNEKEMSVGLIVKFPGLGDVPLNLLLEKQ</sequence>
<evidence type="ECO:0000313" key="2">
    <source>
        <dbReference type="EMBL" id="GGC37625.1"/>
    </source>
</evidence>
<feature type="signal peptide" evidence="1">
    <location>
        <begin position="1"/>
        <end position="24"/>
    </location>
</feature>
<keyword evidence="3" id="KW-1185">Reference proteome</keyword>
<feature type="chain" id="PRO_5045041181" description="Lipocalin-like domain-containing protein" evidence="1">
    <location>
        <begin position="25"/>
        <end position="185"/>
    </location>
</feature>
<dbReference type="Proteomes" id="UP000597338">
    <property type="component" value="Unassembled WGS sequence"/>
</dbReference>
<gene>
    <name evidence="2" type="ORF">GCM10011386_32160</name>
</gene>
<reference evidence="3" key="1">
    <citation type="journal article" date="2019" name="Int. J. Syst. Evol. Microbiol.">
        <title>The Global Catalogue of Microorganisms (GCM) 10K type strain sequencing project: providing services to taxonomists for standard genome sequencing and annotation.</title>
        <authorList>
            <consortium name="The Broad Institute Genomics Platform"/>
            <consortium name="The Broad Institute Genome Sequencing Center for Infectious Disease"/>
            <person name="Wu L."/>
            <person name="Ma J."/>
        </authorList>
    </citation>
    <scope>NUCLEOTIDE SEQUENCE [LARGE SCALE GENOMIC DNA]</scope>
    <source>
        <strain evidence="3">CGMCC 1.15342</strain>
    </source>
</reference>
<organism evidence="2 3">
    <name type="scientific">Parapedobacter defluvii</name>
    <dbReference type="NCBI Taxonomy" id="2045106"/>
    <lineage>
        <taxon>Bacteria</taxon>
        <taxon>Pseudomonadati</taxon>
        <taxon>Bacteroidota</taxon>
        <taxon>Sphingobacteriia</taxon>
        <taxon>Sphingobacteriales</taxon>
        <taxon>Sphingobacteriaceae</taxon>
        <taxon>Parapedobacter</taxon>
    </lineage>
</organism>